<feature type="compositionally biased region" description="Polar residues" evidence="6">
    <location>
        <begin position="214"/>
        <end position="223"/>
    </location>
</feature>
<evidence type="ECO:0000256" key="4">
    <source>
        <dbReference type="ARBA" id="ARBA00022833"/>
    </source>
</evidence>
<dbReference type="Gene3D" id="3.30.160.60">
    <property type="entry name" value="Classic Zinc Finger"/>
    <property type="match status" value="2"/>
</dbReference>
<evidence type="ECO:0000313" key="9">
    <source>
        <dbReference type="Proteomes" id="UP000095284"/>
    </source>
</evidence>
<feature type="compositionally biased region" description="Low complexity" evidence="6">
    <location>
        <begin position="128"/>
        <end position="138"/>
    </location>
</feature>
<dbReference type="SUPFAM" id="SSF57667">
    <property type="entry name" value="beta-beta-alpha zinc fingers"/>
    <property type="match status" value="1"/>
</dbReference>
<keyword evidence="10" id="KW-1185">Reference proteome</keyword>
<evidence type="ECO:0000313" key="8">
    <source>
        <dbReference type="EMBL" id="CAD5221863.1"/>
    </source>
</evidence>
<evidence type="ECO:0000256" key="5">
    <source>
        <dbReference type="PROSITE-ProRule" id="PRU00042"/>
    </source>
</evidence>
<evidence type="ECO:0000259" key="7">
    <source>
        <dbReference type="PROSITE" id="PS50157"/>
    </source>
</evidence>
<dbReference type="GO" id="GO:0045893">
    <property type="term" value="P:positive regulation of DNA-templated transcription"/>
    <property type="evidence" value="ECO:0007669"/>
    <property type="project" value="UniProtKB-ARBA"/>
</dbReference>
<feature type="compositionally biased region" description="Low complexity" evidence="6">
    <location>
        <begin position="231"/>
        <end position="250"/>
    </location>
</feature>
<proteinExistence type="predicted"/>
<dbReference type="EMBL" id="CAJFCV020000003">
    <property type="protein sequence ID" value="CAG9108865.1"/>
    <property type="molecule type" value="Genomic_DNA"/>
</dbReference>
<dbReference type="InterPro" id="IPR036236">
    <property type="entry name" value="Znf_C2H2_sf"/>
</dbReference>
<protein>
    <submittedName>
        <fullName evidence="8">(pine wood nematode) hypothetical protein</fullName>
    </submittedName>
</protein>
<dbReference type="PANTHER" id="PTHR23235">
    <property type="entry name" value="KRUEPPEL-LIKE TRANSCRIPTION FACTOR"/>
    <property type="match status" value="1"/>
</dbReference>
<feature type="compositionally biased region" description="Low complexity" evidence="6">
    <location>
        <begin position="150"/>
        <end position="172"/>
    </location>
</feature>
<dbReference type="FunFam" id="3.30.160.60:FF:001732">
    <property type="entry name" value="Zgc:162936"/>
    <property type="match status" value="1"/>
</dbReference>
<evidence type="ECO:0000313" key="10">
    <source>
        <dbReference type="Proteomes" id="UP000659654"/>
    </source>
</evidence>
<feature type="compositionally biased region" description="Acidic residues" evidence="6">
    <location>
        <begin position="310"/>
        <end position="323"/>
    </location>
</feature>
<dbReference type="OrthoDB" id="654211at2759"/>
<keyword evidence="3 5" id="KW-0863">Zinc-finger</keyword>
<dbReference type="AlphaFoldDB" id="A0A1I7SSV7"/>
<dbReference type="SMART" id="SM00355">
    <property type="entry name" value="ZnF_C2H2"/>
    <property type="match status" value="2"/>
</dbReference>
<reference evidence="11" key="1">
    <citation type="submission" date="2016-11" db="UniProtKB">
        <authorList>
            <consortium name="WormBaseParasite"/>
        </authorList>
    </citation>
    <scope>IDENTIFICATION</scope>
</reference>
<evidence type="ECO:0000256" key="3">
    <source>
        <dbReference type="ARBA" id="ARBA00022771"/>
    </source>
</evidence>
<dbReference type="EMBL" id="CAJFDI010000003">
    <property type="protein sequence ID" value="CAD5221863.1"/>
    <property type="molecule type" value="Genomic_DNA"/>
</dbReference>
<dbReference type="SMR" id="A0A1I7SSV7"/>
<dbReference type="WBParaSite" id="BXY_1612500.1">
    <property type="protein sequence ID" value="BXY_1612500.1"/>
    <property type="gene ID" value="BXY_1612500"/>
</dbReference>
<dbReference type="GO" id="GO:0005694">
    <property type="term" value="C:chromosome"/>
    <property type="evidence" value="ECO:0007669"/>
    <property type="project" value="UniProtKB-ARBA"/>
</dbReference>
<feature type="domain" description="C2H2-type" evidence="7">
    <location>
        <begin position="380"/>
        <end position="407"/>
    </location>
</feature>
<keyword evidence="1" id="KW-0479">Metal-binding</keyword>
<accession>A0A1I7SSV7</accession>
<dbReference type="PROSITE" id="PS50157">
    <property type="entry name" value="ZINC_FINGER_C2H2_2"/>
    <property type="match status" value="2"/>
</dbReference>
<keyword evidence="4" id="KW-0862">Zinc</keyword>
<evidence type="ECO:0000313" key="11">
    <source>
        <dbReference type="WBParaSite" id="BXY_1612500.1"/>
    </source>
</evidence>
<dbReference type="eggNOG" id="KOG1721">
    <property type="taxonomic scope" value="Eukaryota"/>
</dbReference>
<organism evidence="9 11">
    <name type="scientific">Bursaphelenchus xylophilus</name>
    <name type="common">Pinewood nematode worm</name>
    <name type="synonym">Aphelenchoides xylophilus</name>
    <dbReference type="NCBI Taxonomy" id="6326"/>
    <lineage>
        <taxon>Eukaryota</taxon>
        <taxon>Metazoa</taxon>
        <taxon>Ecdysozoa</taxon>
        <taxon>Nematoda</taxon>
        <taxon>Chromadorea</taxon>
        <taxon>Rhabditida</taxon>
        <taxon>Tylenchina</taxon>
        <taxon>Tylenchomorpha</taxon>
        <taxon>Aphelenchoidea</taxon>
        <taxon>Aphelenchoididae</taxon>
        <taxon>Bursaphelenchus</taxon>
    </lineage>
</organism>
<feature type="domain" description="C2H2-type" evidence="7">
    <location>
        <begin position="350"/>
        <end position="379"/>
    </location>
</feature>
<dbReference type="Pfam" id="PF00096">
    <property type="entry name" value="zf-C2H2"/>
    <property type="match status" value="1"/>
</dbReference>
<reference evidence="8" key="2">
    <citation type="submission" date="2020-09" db="EMBL/GenBank/DDBJ databases">
        <authorList>
            <person name="Kikuchi T."/>
        </authorList>
    </citation>
    <scope>NUCLEOTIDE SEQUENCE</scope>
    <source>
        <strain evidence="8">Ka4C1</strain>
    </source>
</reference>
<sequence>MTEERPVVVNSLICFLNNYRDEANLERLLDYFSADAHRVAYQTLLDLIPDKLKLEEKPSLIRLFDLVNNNPKSPIFTASDLTVLPFNLNYERAPKMSNDLFNKIHQFRLIVQNAIDRNDDDMMFLPRQSQRQYPQSSSPKHDQYTDEEAMSSPSSEAAHSQSNHPASPSSSQFHVDALLGSQLVKKKSEGNRLDQAVRRITDRLGAKLEKPESRPTSTSSSQGAEDERMSNDNSSSTSNQNNRKCDLLNNNNNNTIPSNFMALLPLLRNPAMTAHLQFPVNAQNPVPLQLMKNWAINFHQQIQNQKQSEETESEDISVDTPDEADSKPGAQLSPISSESRTTDENQEKPFACMLPTCKKRFANKFLLKKHQFIHTGLRPHECPYCKKQFNRKDNLLRHKKTHINNSMSYSGRRRQNMLYGVSEETASRLNNFPFLSELMTQHVDSNDNIAMN</sequence>
<dbReference type="PANTHER" id="PTHR23235:SF120">
    <property type="entry name" value="KRUPPEL-LIKE FACTOR 15"/>
    <property type="match status" value="1"/>
</dbReference>
<dbReference type="Proteomes" id="UP000659654">
    <property type="component" value="Unassembled WGS sequence"/>
</dbReference>
<dbReference type="Proteomes" id="UP000095284">
    <property type="component" value="Unplaced"/>
</dbReference>
<dbReference type="Proteomes" id="UP000582659">
    <property type="component" value="Unassembled WGS sequence"/>
</dbReference>
<dbReference type="GO" id="GO:0000978">
    <property type="term" value="F:RNA polymerase II cis-regulatory region sequence-specific DNA binding"/>
    <property type="evidence" value="ECO:0007669"/>
    <property type="project" value="TreeGrafter"/>
</dbReference>
<feature type="region of interest" description="Disordered" evidence="6">
    <location>
        <begin position="302"/>
        <end position="347"/>
    </location>
</feature>
<keyword evidence="2" id="KW-0677">Repeat</keyword>
<dbReference type="PROSITE" id="PS00028">
    <property type="entry name" value="ZINC_FINGER_C2H2_1"/>
    <property type="match status" value="2"/>
</dbReference>
<feature type="compositionally biased region" description="Basic and acidic residues" evidence="6">
    <location>
        <begin position="203"/>
        <end position="213"/>
    </location>
</feature>
<evidence type="ECO:0000256" key="1">
    <source>
        <dbReference type="ARBA" id="ARBA00022723"/>
    </source>
</evidence>
<name>A0A1I7SSV7_BURXY</name>
<dbReference type="InterPro" id="IPR013087">
    <property type="entry name" value="Znf_C2H2_type"/>
</dbReference>
<dbReference type="GO" id="GO:0000981">
    <property type="term" value="F:DNA-binding transcription factor activity, RNA polymerase II-specific"/>
    <property type="evidence" value="ECO:0007669"/>
    <property type="project" value="TreeGrafter"/>
</dbReference>
<feature type="region of interest" description="Disordered" evidence="6">
    <location>
        <begin position="128"/>
        <end position="172"/>
    </location>
</feature>
<gene>
    <name evidence="8" type="ORF">BXYJ_LOCUS6890</name>
</gene>
<dbReference type="GO" id="GO:0008270">
    <property type="term" value="F:zinc ion binding"/>
    <property type="evidence" value="ECO:0007669"/>
    <property type="project" value="UniProtKB-KW"/>
</dbReference>
<evidence type="ECO:0000256" key="6">
    <source>
        <dbReference type="SAM" id="MobiDB-lite"/>
    </source>
</evidence>
<feature type="region of interest" description="Disordered" evidence="6">
    <location>
        <begin position="203"/>
        <end position="250"/>
    </location>
</feature>
<evidence type="ECO:0000256" key="2">
    <source>
        <dbReference type="ARBA" id="ARBA00022737"/>
    </source>
</evidence>